<evidence type="ECO:0000313" key="2">
    <source>
        <dbReference type="EMBL" id="TRM66307.1"/>
    </source>
</evidence>
<feature type="compositionally biased region" description="Low complexity" evidence="1">
    <location>
        <begin position="439"/>
        <end position="453"/>
    </location>
</feature>
<feature type="compositionally biased region" description="Basic and acidic residues" evidence="1">
    <location>
        <begin position="250"/>
        <end position="272"/>
    </location>
</feature>
<dbReference type="EMBL" id="VDMD01000004">
    <property type="protein sequence ID" value="TRM66307.1"/>
    <property type="molecule type" value="Genomic_DNA"/>
</dbReference>
<proteinExistence type="predicted"/>
<evidence type="ECO:0000313" key="3">
    <source>
        <dbReference type="Proteomes" id="UP000320762"/>
    </source>
</evidence>
<reference evidence="2 3" key="1">
    <citation type="journal article" date="2019" name="New Phytol.">
        <title>Comparative genomics reveals unique wood-decay strategies and fruiting body development in the Schizophyllaceae.</title>
        <authorList>
            <person name="Almasi E."/>
            <person name="Sahu N."/>
            <person name="Krizsan K."/>
            <person name="Balint B."/>
            <person name="Kovacs G.M."/>
            <person name="Kiss B."/>
            <person name="Cseklye J."/>
            <person name="Drula E."/>
            <person name="Henrissat B."/>
            <person name="Nagy I."/>
            <person name="Chovatia M."/>
            <person name="Adam C."/>
            <person name="LaButti K."/>
            <person name="Lipzen A."/>
            <person name="Riley R."/>
            <person name="Grigoriev I.V."/>
            <person name="Nagy L.G."/>
        </authorList>
    </citation>
    <scope>NUCLEOTIDE SEQUENCE [LARGE SCALE GENOMIC DNA]</scope>
    <source>
        <strain evidence="2 3">NL-1724</strain>
    </source>
</reference>
<dbReference type="OrthoDB" id="3203159at2759"/>
<feature type="compositionally biased region" description="Basic residues" evidence="1">
    <location>
        <begin position="1007"/>
        <end position="1016"/>
    </location>
</feature>
<feature type="compositionally biased region" description="Basic and acidic residues" evidence="1">
    <location>
        <begin position="774"/>
        <end position="783"/>
    </location>
</feature>
<dbReference type="STRING" id="97359.A0A550CNF9"/>
<feature type="region of interest" description="Disordered" evidence="1">
    <location>
        <begin position="174"/>
        <end position="309"/>
    </location>
</feature>
<feature type="compositionally biased region" description="Polar residues" evidence="1">
    <location>
        <begin position="764"/>
        <end position="773"/>
    </location>
</feature>
<evidence type="ECO:0000256" key="1">
    <source>
        <dbReference type="SAM" id="MobiDB-lite"/>
    </source>
</evidence>
<sequence>MCKVFAFGTLHTALTYVSISRPVLLYEYLIGALSMSLLILGYSRPLRHSAPLGSRPLASYGALVRDTCTGRTVTTPYSGTRVVRYVQRPRPGTAVQVPMVSISETDLRRDLYIHERAHNGGMTAEVIKPEDNARALRRYTCAHRALSMDSRTTRRRASACWLFLLSSLLHVTTSSLPMSYPPKRPTAKSDAPRTPTRNEGSGRSTSLGLGRAGGAAADPTRKPSRAPIDATPALTRSRLKNDGSATLYPERSDPDRDAGSSRGRDSSRDQTRKSSLASDAREPTAGSRVIWQTATPFPPSSSPTPSLSAAIPKFGTLDALPILPPTATPAAGTKGPAKALGTLGGKARAERTEDPGAVDLTDPLDYPPRREFSDDAMPSITAALDKLHAVRGERREAEREKSPRHIALPASHPGSSVVSREASVSRRSSRSRRDRSREASSGLTSLSTSRTTSVAGRDSASRDKGKRRESSVQSRDGTEAPEYPYVLDAEWLRWANVRDEPLEHSVKFRHPAPKEDPVDRLFGGKGGTMAGFSAANTDLLRNALIRWLSGTINFDWGVSLDDECLTLSVLDISRERDVVRLSGTELRRANEVSYKLQDMLLLRIGRSAVAVQQVLDTLLRFSGRPPREGFSFDRGHVLLRSLQRSASRSEVASVAATLCYRFGQARTHIRDMFGQLQYARLGYVTKEFDVTGEVESTAATLREQYGEGTVRQVLARYATREDYNKIYHGISPVHARHLEEEVATGRVQVPAVVTRLHVPASRSPRLQQLLTNATREDSTPSGEEYRAALEEATLYERRSVPPQSLAQRTRPRTRSPSRDVSESRGTRGPAHSREASRHSKERDREDSRPRTRAARPHAVEAGVISALGYRKGDANPVMPGMAIPSRPEGRARRSITPQSRAGSAASRQTSLRPDDSISAAGYPSGGPLFPRERSAARSETRARSARPDEEPTERRREERTINANLNDVLTSVAMGRGLVQPSSRKKDQNRDSPPHLSRRREEERARSRSRGRRRERREKSRDERQNEAYRSSRKANRRDESPPSAPSKSGGGARSSRANRPPSPPSSHGTDARSNASTRKEKKKRRKASSDEEVEFKVKTTLNLSELPAWDGKDLMEYIAAISVKTLLGRAMRKALPKALPQRWTGDALAWFMTMDVEDQLELTQSLNALILGIKDHYMTVEWVNERTYEFEMMRFRQRGHERETPEQFLRRRYRYMMFLYPSDIAGATAVGRILKTAPYPWLRHLSGHASGVENVRQMLNRAYADRSILMAASRTKTTNRSYKS</sequence>
<feature type="region of interest" description="Disordered" evidence="1">
    <location>
        <begin position="325"/>
        <end position="377"/>
    </location>
</feature>
<accession>A0A550CNF9</accession>
<feature type="compositionally biased region" description="Polar residues" evidence="1">
    <location>
        <begin position="1068"/>
        <end position="1077"/>
    </location>
</feature>
<feature type="compositionally biased region" description="Low complexity" evidence="1">
    <location>
        <begin position="201"/>
        <end position="217"/>
    </location>
</feature>
<feature type="compositionally biased region" description="Polar residues" evidence="1">
    <location>
        <begin position="895"/>
        <end position="911"/>
    </location>
</feature>
<comment type="caution">
    <text evidence="2">The sequence shown here is derived from an EMBL/GenBank/DDBJ whole genome shotgun (WGS) entry which is preliminary data.</text>
</comment>
<gene>
    <name evidence="2" type="ORF">BD626DRAFT_535589</name>
</gene>
<feature type="region of interest" description="Disordered" evidence="1">
    <location>
        <begin position="791"/>
        <end position="1094"/>
    </location>
</feature>
<feature type="compositionally biased region" description="Basic and acidic residues" evidence="1">
    <location>
        <begin position="816"/>
        <end position="849"/>
    </location>
</feature>
<feature type="region of interest" description="Disordered" evidence="1">
    <location>
        <begin position="390"/>
        <end position="479"/>
    </location>
</feature>
<protein>
    <submittedName>
        <fullName evidence="2">Uncharacterized protein</fullName>
    </submittedName>
</protein>
<feature type="compositionally biased region" description="Low complexity" evidence="1">
    <location>
        <begin position="415"/>
        <end position="426"/>
    </location>
</feature>
<organism evidence="2 3">
    <name type="scientific">Schizophyllum amplum</name>
    <dbReference type="NCBI Taxonomy" id="97359"/>
    <lineage>
        <taxon>Eukaryota</taxon>
        <taxon>Fungi</taxon>
        <taxon>Dikarya</taxon>
        <taxon>Basidiomycota</taxon>
        <taxon>Agaricomycotina</taxon>
        <taxon>Agaricomycetes</taxon>
        <taxon>Agaricomycetidae</taxon>
        <taxon>Agaricales</taxon>
        <taxon>Schizophyllaceae</taxon>
        <taxon>Schizophyllum</taxon>
    </lineage>
</organism>
<feature type="compositionally biased region" description="Low complexity" evidence="1">
    <location>
        <begin position="328"/>
        <end position="341"/>
    </location>
</feature>
<feature type="compositionally biased region" description="Basic and acidic residues" evidence="1">
    <location>
        <begin position="984"/>
        <end position="1006"/>
    </location>
</feature>
<keyword evidence="3" id="KW-1185">Reference proteome</keyword>
<feature type="compositionally biased region" description="Basic and acidic residues" evidence="1">
    <location>
        <begin position="459"/>
        <end position="470"/>
    </location>
</feature>
<feature type="compositionally biased region" description="Basic and acidic residues" evidence="1">
    <location>
        <begin position="1017"/>
        <end position="1027"/>
    </location>
</feature>
<feature type="compositionally biased region" description="Basic and acidic residues" evidence="1">
    <location>
        <begin position="930"/>
        <end position="960"/>
    </location>
</feature>
<feature type="region of interest" description="Disordered" evidence="1">
    <location>
        <begin position="764"/>
        <end position="783"/>
    </location>
</feature>
<feature type="compositionally biased region" description="Basic and acidic residues" evidence="1">
    <location>
        <begin position="390"/>
        <end position="403"/>
    </location>
</feature>
<dbReference type="Proteomes" id="UP000320762">
    <property type="component" value="Unassembled WGS sequence"/>
</dbReference>
<name>A0A550CNF9_9AGAR</name>